<protein>
    <submittedName>
        <fullName evidence="2">Putative transporter component</fullName>
    </submittedName>
</protein>
<feature type="transmembrane region" description="Helical" evidence="1">
    <location>
        <begin position="43"/>
        <end position="60"/>
    </location>
</feature>
<dbReference type="AlphaFoldDB" id="D4Z4A5"/>
<dbReference type="Pfam" id="PF20398">
    <property type="entry name" value="DUF6691"/>
    <property type="match status" value="1"/>
</dbReference>
<dbReference type="KEGG" id="sjp:SJA_C1-26030"/>
<keyword evidence="3" id="KW-1185">Reference proteome</keyword>
<evidence type="ECO:0000313" key="3">
    <source>
        <dbReference type="Proteomes" id="UP000007753"/>
    </source>
</evidence>
<keyword evidence="1" id="KW-0812">Transmembrane</keyword>
<reference evidence="2 3" key="1">
    <citation type="journal article" date="2010" name="J. Bacteriol.">
        <title>Complete genome sequence of the representative gamma-hexachlorocyclohexane-degrading bacterium Sphingobium japonicum UT26.</title>
        <authorList>
            <person name="Nagata Y."/>
            <person name="Ohtsubo Y."/>
            <person name="Endo R."/>
            <person name="Ichikawa N."/>
            <person name="Ankai A."/>
            <person name="Oguchi A."/>
            <person name="Fukui S."/>
            <person name="Fujita N."/>
            <person name="Tsuda M."/>
        </authorList>
    </citation>
    <scope>NUCLEOTIDE SEQUENCE [LARGE SCALE GENOMIC DNA]</scope>
    <source>
        <strain evidence="3">DSM 16413 / CCM 7287 / MTCC 6362 / UT26 / NBRC 101211 / UT26S</strain>
    </source>
</reference>
<dbReference type="eggNOG" id="COG2391">
    <property type="taxonomic scope" value="Bacteria"/>
</dbReference>
<dbReference type="GeneID" id="29274164"/>
<keyword evidence="1" id="KW-0472">Membrane</keyword>
<organism evidence="2 3">
    <name type="scientific">Sphingobium indicum (strain DSM 16413 / CCM 7287 / MTCC 6362 / UT26 / NBRC 101211 / UT26S)</name>
    <name type="common">Sphingobium japonicum</name>
    <dbReference type="NCBI Taxonomy" id="452662"/>
    <lineage>
        <taxon>Bacteria</taxon>
        <taxon>Pseudomonadati</taxon>
        <taxon>Pseudomonadota</taxon>
        <taxon>Alphaproteobacteria</taxon>
        <taxon>Sphingomonadales</taxon>
        <taxon>Sphingomonadaceae</taxon>
        <taxon>Sphingobium</taxon>
    </lineage>
</organism>
<proteinExistence type="predicted"/>
<dbReference type="HOGENOM" id="CLU_037802_2_1_5"/>
<sequence>MMKIALALISGALFGAGLALSGMADPMRVRAFLDLLGPWDPTLAFVMGGAMIPMAIAWAVRKRLERPFAGAAFNLPETRGLDWKLASGAVLFGIGWGLGGLCPGPAIASLALRPIHAAPFVLAMLAGMALHRLLPGGMASPIRNGASHPPPASETPRG</sequence>
<feature type="transmembrane region" description="Helical" evidence="1">
    <location>
        <begin position="81"/>
        <end position="99"/>
    </location>
</feature>
<dbReference type="RefSeq" id="WP_013040790.1">
    <property type="nucleotide sequence ID" value="NC_014006.1"/>
</dbReference>
<feature type="transmembrane region" description="Helical" evidence="1">
    <location>
        <begin position="111"/>
        <end position="134"/>
    </location>
</feature>
<accession>D4Z4A5</accession>
<keyword evidence="1" id="KW-1133">Transmembrane helix</keyword>
<evidence type="ECO:0000256" key="1">
    <source>
        <dbReference type="SAM" id="Phobius"/>
    </source>
</evidence>
<dbReference type="Proteomes" id="UP000007753">
    <property type="component" value="Chromosome 1"/>
</dbReference>
<evidence type="ECO:0000313" key="2">
    <source>
        <dbReference type="EMBL" id="BAI97437.1"/>
    </source>
</evidence>
<gene>
    <name evidence="2" type="ordered locus">SJA_C1-26030</name>
</gene>
<dbReference type="STRING" id="452662.SJA_C1-26030"/>
<name>D4Z4A5_SPHIU</name>
<dbReference type="EMBL" id="AP010803">
    <property type="protein sequence ID" value="BAI97437.1"/>
    <property type="molecule type" value="Genomic_DNA"/>
</dbReference>
<dbReference type="InterPro" id="IPR046513">
    <property type="entry name" value="DUF6691"/>
</dbReference>